<gene>
    <name evidence="2" type="ORF">H9634_01225</name>
</gene>
<comment type="caution">
    <text evidence="2">The sequence shown here is derived from an EMBL/GenBank/DDBJ whole genome shotgun (WGS) entry which is preliminary data.</text>
</comment>
<reference evidence="2 3" key="1">
    <citation type="submission" date="2020-08" db="EMBL/GenBank/DDBJ databases">
        <title>A Genomic Blueprint of the Chicken Gut Microbiome.</title>
        <authorList>
            <person name="Gilroy R."/>
            <person name="Ravi A."/>
            <person name="Getino M."/>
            <person name="Pursley I."/>
            <person name="Horton D.L."/>
            <person name="Alikhan N.-F."/>
            <person name="Baker D."/>
            <person name="Gharbi K."/>
            <person name="Hall N."/>
            <person name="Watson M."/>
            <person name="Adriaenssens E.M."/>
            <person name="Foster-Nyarko E."/>
            <person name="Jarju S."/>
            <person name="Secka A."/>
            <person name="Antonio M."/>
            <person name="Oren A."/>
            <person name="Chaudhuri R."/>
            <person name="La Ragione R.M."/>
            <person name="Hildebrand F."/>
            <person name="Pallen M.J."/>
        </authorList>
    </citation>
    <scope>NUCLEOTIDE SEQUENCE [LARGE SCALE GENOMIC DNA]</scope>
    <source>
        <strain evidence="2 3">Re57</strain>
    </source>
</reference>
<protein>
    <submittedName>
        <fullName evidence="2">Uncharacterized protein</fullName>
    </submittedName>
</protein>
<accession>A0ABR8WRN7</accession>
<dbReference type="Proteomes" id="UP000651517">
    <property type="component" value="Unassembled WGS sequence"/>
</dbReference>
<sequence>MRRYVLRAAQLPELAVRFSLPDEAHLMWVTKAMSRLAVEYADSIPDCDWTAIQPARHGIVVWEGGTGQECVGADGRAQIVRGVAWSDDAVVGMTFKALADPPERSAFPLTGATQAMGLDQLRASGLWRLLATTLVLAETPTVARQRRQPAYHPTGTGRPPHVHEITTVLLREALDTGVQPERGGGEDRKWQLTHRHLVRGHWRAQACGPKRAERKPTFVPPYIKGPEGAPIRQTSRVHIWQR</sequence>
<organism evidence="2 3">
    <name type="scientific">Brevibacterium gallinarum</name>
    <dbReference type="NCBI Taxonomy" id="2762220"/>
    <lineage>
        <taxon>Bacteria</taxon>
        <taxon>Bacillati</taxon>
        <taxon>Actinomycetota</taxon>
        <taxon>Actinomycetes</taxon>
        <taxon>Micrococcales</taxon>
        <taxon>Brevibacteriaceae</taxon>
        <taxon>Brevibacterium</taxon>
    </lineage>
</organism>
<keyword evidence="3" id="KW-1185">Reference proteome</keyword>
<dbReference type="EMBL" id="JACSPY010000001">
    <property type="protein sequence ID" value="MBD8019406.1"/>
    <property type="molecule type" value="Genomic_DNA"/>
</dbReference>
<name>A0ABR8WRN7_9MICO</name>
<evidence type="ECO:0000256" key="1">
    <source>
        <dbReference type="SAM" id="MobiDB-lite"/>
    </source>
</evidence>
<evidence type="ECO:0000313" key="2">
    <source>
        <dbReference type="EMBL" id="MBD8019406.1"/>
    </source>
</evidence>
<proteinExistence type="predicted"/>
<feature type="region of interest" description="Disordered" evidence="1">
    <location>
        <begin position="207"/>
        <end position="242"/>
    </location>
</feature>
<evidence type="ECO:0000313" key="3">
    <source>
        <dbReference type="Proteomes" id="UP000651517"/>
    </source>
</evidence>
<dbReference type="RefSeq" id="WP_191725008.1">
    <property type="nucleotide sequence ID" value="NZ_JACSPY010000001.1"/>
</dbReference>